<dbReference type="EMBL" id="JABWDY010009682">
    <property type="protein sequence ID" value="KAF5201261.1"/>
    <property type="molecule type" value="Genomic_DNA"/>
</dbReference>
<dbReference type="Pfam" id="PF04193">
    <property type="entry name" value="PQ-loop"/>
    <property type="match status" value="1"/>
</dbReference>
<name>A0A7J6WV20_THATH</name>
<dbReference type="PANTHER" id="PTHR16201:SF44">
    <property type="entry name" value="SEVEN TRANSMEMBRANE PROTEIN 1"/>
    <property type="match status" value="1"/>
</dbReference>
<evidence type="ECO:0000313" key="7">
    <source>
        <dbReference type="Proteomes" id="UP000554482"/>
    </source>
</evidence>
<dbReference type="InterPro" id="IPR006603">
    <property type="entry name" value="PQ-loop_rpt"/>
</dbReference>
<dbReference type="PANTHER" id="PTHR16201">
    <property type="entry name" value="SEVEN TRANSMEMBRANE PROTEIN 1-RELATED"/>
    <property type="match status" value="1"/>
</dbReference>
<protein>
    <submittedName>
        <fullName evidence="6">PQ-loop repeat family protein / transmembrane family protein</fullName>
    </submittedName>
</protein>
<keyword evidence="4 5" id="KW-0472">Membrane</keyword>
<feature type="transmembrane region" description="Helical" evidence="5">
    <location>
        <begin position="12"/>
        <end position="32"/>
    </location>
</feature>
<comment type="subcellular location">
    <subcellularLocation>
        <location evidence="1">Membrane</location>
        <topology evidence="1">Multi-pass membrane protein</topology>
    </subcellularLocation>
</comment>
<organism evidence="6 7">
    <name type="scientific">Thalictrum thalictroides</name>
    <name type="common">Rue-anemone</name>
    <name type="synonym">Anemone thalictroides</name>
    <dbReference type="NCBI Taxonomy" id="46969"/>
    <lineage>
        <taxon>Eukaryota</taxon>
        <taxon>Viridiplantae</taxon>
        <taxon>Streptophyta</taxon>
        <taxon>Embryophyta</taxon>
        <taxon>Tracheophyta</taxon>
        <taxon>Spermatophyta</taxon>
        <taxon>Magnoliopsida</taxon>
        <taxon>Ranunculales</taxon>
        <taxon>Ranunculaceae</taxon>
        <taxon>Thalictroideae</taxon>
        <taxon>Thalictrum</taxon>
    </lineage>
</organism>
<evidence type="ECO:0000256" key="4">
    <source>
        <dbReference type="ARBA" id="ARBA00023136"/>
    </source>
</evidence>
<sequence length="79" mass="8845">IRRGNVEGLSPLMFIFALVGNMTYVASILVSSLQWSKISANLPWLVDAGGCVLLDTCILIQFVYFHYWRSLDPKSKPAL</sequence>
<feature type="transmembrane region" description="Helical" evidence="5">
    <location>
        <begin position="44"/>
        <end position="67"/>
    </location>
</feature>
<dbReference type="OrthoDB" id="8048523at2759"/>
<keyword evidence="3 5" id="KW-1133">Transmembrane helix</keyword>
<reference evidence="6 7" key="1">
    <citation type="submission" date="2020-06" db="EMBL/GenBank/DDBJ databases">
        <title>Transcriptomic and genomic resources for Thalictrum thalictroides and T. hernandezii: Facilitating candidate gene discovery in an emerging model plant lineage.</title>
        <authorList>
            <person name="Arias T."/>
            <person name="Riano-Pachon D.M."/>
            <person name="Di Stilio V.S."/>
        </authorList>
    </citation>
    <scope>NUCLEOTIDE SEQUENCE [LARGE SCALE GENOMIC DNA]</scope>
    <source>
        <strain evidence="7">cv. WT478/WT964</strain>
        <tissue evidence="6">Leaves</tissue>
    </source>
</reference>
<dbReference type="GO" id="GO:0016020">
    <property type="term" value="C:membrane"/>
    <property type="evidence" value="ECO:0007669"/>
    <property type="project" value="UniProtKB-SubCell"/>
</dbReference>
<keyword evidence="2 5" id="KW-0812">Transmembrane</keyword>
<dbReference type="InterPro" id="IPR051415">
    <property type="entry name" value="LAAT-1"/>
</dbReference>
<dbReference type="Proteomes" id="UP000554482">
    <property type="component" value="Unassembled WGS sequence"/>
</dbReference>
<evidence type="ECO:0000256" key="3">
    <source>
        <dbReference type="ARBA" id="ARBA00022989"/>
    </source>
</evidence>
<gene>
    <name evidence="6" type="ORF">FRX31_009151</name>
</gene>
<accession>A0A7J6WV20</accession>
<evidence type="ECO:0000256" key="1">
    <source>
        <dbReference type="ARBA" id="ARBA00004141"/>
    </source>
</evidence>
<evidence type="ECO:0000313" key="6">
    <source>
        <dbReference type="EMBL" id="KAF5201261.1"/>
    </source>
</evidence>
<feature type="non-terminal residue" evidence="6">
    <location>
        <position position="1"/>
    </location>
</feature>
<comment type="caution">
    <text evidence="6">The sequence shown here is derived from an EMBL/GenBank/DDBJ whole genome shotgun (WGS) entry which is preliminary data.</text>
</comment>
<proteinExistence type="predicted"/>
<evidence type="ECO:0000256" key="5">
    <source>
        <dbReference type="SAM" id="Phobius"/>
    </source>
</evidence>
<dbReference type="Gene3D" id="1.20.1280.290">
    <property type="match status" value="1"/>
</dbReference>
<evidence type="ECO:0000256" key="2">
    <source>
        <dbReference type="ARBA" id="ARBA00022692"/>
    </source>
</evidence>
<keyword evidence="7" id="KW-1185">Reference proteome</keyword>
<dbReference type="AlphaFoldDB" id="A0A7J6WV20"/>